<comment type="caution">
    <text evidence="1">The sequence shown here is derived from an EMBL/GenBank/DDBJ whole genome shotgun (WGS) entry which is preliminary data.</text>
</comment>
<evidence type="ECO:0000313" key="2">
    <source>
        <dbReference type="Proteomes" id="UP000196534"/>
    </source>
</evidence>
<dbReference type="PANTHER" id="PTHR34071:SF2">
    <property type="entry name" value="FLAVIN-NUCLEOTIDE-BINDING PROTEIN"/>
    <property type="match status" value="1"/>
</dbReference>
<accession>A0A1Y5NEV9</accession>
<dbReference type="AlphaFoldDB" id="A0A1Y5NEV9"/>
<reference evidence="1 2" key="1">
    <citation type="submission" date="2017-04" db="EMBL/GenBank/DDBJ databases">
        <title>Complete genome of Campylobacter concisus ATCC 33237T and draft genomes for an additional eight well characterized C. concisus strains.</title>
        <authorList>
            <person name="Cornelius A.J."/>
            <person name="Miller W.G."/>
            <person name="Lastovica A.J."/>
            <person name="On S.L."/>
            <person name="French N.P."/>
            <person name="Vandenberg O."/>
            <person name="Biggs P.J."/>
        </authorList>
    </citation>
    <scope>NUCLEOTIDE SEQUENCE [LARGE SCALE GENOMIC DNA]</scope>
    <source>
        <strain evidence="1 2">Lasto205.94</strain>
    </source>
</reference>
<sequence length="176" mass="19502">MRRKDRELSREDGLKIIDECEYAVISCVDDEGEIFSVPISPVRVGESILIHGATAGCKAKLLQDGRKVEFVCVSFNKVPHLNDSELEAIKDDGKALGGKVFTTEYKSAVAKTRAYEVEDEAKRYEILKILSQKYTAYAMSTFDVAANYGLGIMKIYELKIESLSAKAKILPKVAKG</sequence>
<name>A0A1Y5NEV9_9BACT</name>
<dbReference type="RefSeq" id="WP_087586812.1">
    <property type="nucleotide sequence ID" value="NZ_CABMKP010000021.1"/>
</dbReference>
<organism evidence="1 2">
    <name type="scientific">Campylobacter concisus</name>
    <dbReference type="NCBI Taxonomy" id="199"/>
    <lineage>
        <taxon>Bacteria</taxon>
        <taxon>Pseudomonadati</taxon>
        <taxon>Campylobacterota</taxon>
        <taxon>Epsilonproteobacteria</taxon>
        <taxon>Campylobacterales</taxon>
        <taxon>Campylobacteraceae</taxon>
        <taxon>Campylobacter</taxon>
    </lineage>
</organism>
<dbReference type="SUPFAM" id="SSF50475">
    <property type="entry name" value="FMN-binding split barrel"/>
    <property type="match status" value="1"/>
</dbReference>
<dbReference type="Pfam" id="PF12900">
    <property type="entry name" value="Pyridox_ox_2"/>
    <property type="match status" value="1"/>
</dbReference>
<dbReference type="InterPro" id="IPR012349">
    <property type="entry name" value="Split_barrel_FMN-bd"/>
</dbReference>
<protein>
    <submittedName>
        <fullName evidence="1">5-nitroimidazole antibiotic resistance protein</fullName>
    </submittedName>
</protein>
<dbReference type="Proteomes" id="UP000196534">
    <property type="component" value="Unassembled WGS sequence"/>
</dbReference>
<evidence type="ECO:0000313" key="1">
    <source>
        <dbReference type="EMBL" id="OUT16505.1"/>
    </source>
</evidence>
<dbReference type="Gene3D" id="2.30.110.10">
    <property type="entry name" value="Electron Transport, Fmn-binding Protein, Chain A"/>
    <property type="match status" value="1"/>
</dbReference>
<proteinExistence type="predicted"/>
<gene>
    <name evidence="1" type="ORF">B9N61_09165</name>
</gene>
<dbReference type="PANTHER" id="PTHR34071">
    <property type="entry name" value="5-NITROIMIDAZOLE ANTIBIOTICS RESISTANCE PROTEIN, NIMA-FAMILY-RELATED PROTEIN-RELATED"/>
    <property type="match status" value="1"/>
</dbReference>
<dbReference type="InterPro" id="IPR024747">
    <property type="entry name" value="Pyridox_Oxase-rel"/>
</dbReference>
<dbReference type="EMBL" id="NDYR01000021">
    <property type="protein sequence ID" value="OUT16505.1"/>
    <property type="molecule type" value="Genomic_DNA"/>
</dbReference>